<dbReference type="InterPro" id="IPR015615">
    <property type="entry name" value="TGF-beta-rel"/>
</dbReference>
<dbReference type="GO" id="GO:0008083">
    <property type="term" value="F:growth factor activity"/>
    <property type="evidence" value="ECO:0007669"/>
    <property type="project" value="UniProtKB-KW"/>
</dbReference>
<evidence type="ECO:0000256" key="5">
    <source>
        <dbReference type="ARBA" id="ARBA00022685"/>
    </source>
</evidence>
<comment type="caution">
    <text evidence="14">The sequence shown here is derived from an EMBL/GenBank/DDBJ whole genome shotgun (WGS) entry which is preliminary data.</text>
</comment>
<dbReference type="InterPro" id="IPR017948">
    <property type="entry name" value="TGFb_CS"/>
</dbReference>
<dbReference type="GO" id="GO:0009888">
    <property type="term" value="P:tissue development"/>
    <property type="evidence" value="ECO:0007669"/>
    <property type="project" value="UniProtKB-ARBA"/>
</dbReference>
<evidence type="ECO:0000256" key="2">
    <source>
        <dbReference type="ARBA" id="ARBA00006656"/>
    </source>
</evidence>
<evidence type="ECO:0000256" key="9">
    <source>
        <dbReference type="ARBA" id="ARBA00023180"/>
    </source>
</evidence>
<feature type="compositionally biased region" description="Basic residues" evidence="11">
    <location>
        <begin position="293"/>
        <end position="306"/>
    </location>
</feature>
<evidence type="ECO:0000256" key="4">
    <source>
        <dbReference type="ARBA" id="ARBA00022525"/>
    </source>
</evidence>
<proteinExistence type="inferred from homology"/>
<evidence type="ECO:0000256" key="3">
    <source>
        <dbReference type="ARBA" id="ARBA00022473"/>
    </source>
</evidence>
<feature type="signal peptide" evidence="12">
    <location>
        <begin position="1"/>
        <end position="20"/>
    </location>
</feature>
<dbReference type="SUPFAM" id="SSF57501">
    <property type="entry name" value="Cystine-knot cytokines"/>
    <property type="match status" value="1"/>
</dbReference>
<dbReference type="InterPro" id="IPR001839">
    <property type="entry name" value="TGF-b_C"/>
</dbReference>
<dbReference type="Pfam" id="PF00688">
    <property type="entry name" value="TGFb_propeptide"/>
    <property type="match status" value="1"/>
</dbReference>
<evidence type="ECO:0000256" key="8">
    <source>
        <dbReference type="ARBA" id="ARBA00023157"/>
    </source>
</evidence>
<dbReference type="PANTHER" id="PTHR11848:SF159">
    <property type="entry name" value="NODAL HOMOLOG"/>
    <property type="match status" value="1"/>
</dbReference>
<dbReference type="PROSITE" id="PS51362">
    <property type="entry name" value="TGF_BETA_2"/>
    <property type="match status" value="1"/>
</dbReference>
<evidence type="ECO:0000256" key="10">
    <source>
        <dbReference type="RuleBase" id="RU000354"/>
    </source>
</evidence>
<evidence type="ECO:0000259" key="13">
    <source>
        <dbReference type="PROSITE" id="PS51362"/>
    </source>
</evidence>
<keyword evidence="7 10" id="KW-0339">Growth factor</keyword>
<dbReference type="InterPro" id="IPR029034">
    <property type="entry name" value="Cystine-knot_cytokine"/>
</dbReference>
<protein>
    <recommendedName>
        <fullName evidence="13">TGF-beta family profile domain-containing protein</fullName>
    </recommendedName>
</protein>
<organism evidence="14 15">
    <name type="scientific">Pleurodeles waltl</name>
    <name type="common">Iberian ribbed newt</name>
    <dbReference type="NCBI Taxonomy" id="8319"/>
    <lineage>
        <taxon>Eukaryota</taxon>
        <taxon>Metazoa</taxon>
        <taxon>Chordata</taxon>
        <taxon>Craniata</taxon>
        <taxon>Vertebrata</taxon>
        <taxon>Euteleostomi</taxon>
        <taxon>Amphibia</taxon>
        <taxon>Batrachia</taxon>
        <taxon>Caudata</taxon>
        <taxon>Salamandroidea</taxon>
        <taxon>Salamandridae</taxon>
        <taxon>Pleurodelinae</taxon>
        <taxon>Pleurodeles</taxon>
    </lineage>
</organism>
<dbReference type="EMBL" id="JANPWB010000015">
    <property type="protein sequence ID" value="KAJ1088480.1"/>
    <property type="molecule type" value="Genomic_DNA"/>
</dbReference>
<name>A0AAV7LDD7_PLEWA</name>
<feature type="domain" description="TGF-beta family profile" evidence="13">
    <location>
        <begin position="294"/>
        <end position="422"/>
    </location>
</feature>
<dbReference type="SMART" id="SM00204">
    <property type="entry name" value="TGFB"/>
    <property type="match status" value="1"/>
</dbReference>
<evidence type="ECO:0000313" key="15">
    <source>
        <dbReference type="Proteomes" id="UP001066276"/>
    </source>
</evidence>
<feature type="region of interest" description="Disordered" evidence="11">
    <location>
        <begin position="283"/>
        <end position="318"/>
    </location>
</feature>
<keyword evidence="5" id="KW-0165">Cleavage on pair of basic residues</keyword>
<keyword evidence="9" id="KW-0325">Glycoprotein</keyword>
<evidence type="ECO:0000256" key="6">
    <source>
        <dbReference type="ARBA" id="ARBA00022729"/>
    </source>
</evidence>
<dbReference type="GO" id="GO:0005615">
    <property type="term" value="C:extracellular space"/>
    <property type="evidence" value="ECO:0007669"/>
    <property type="project" value="TreeGrafter"/>
</dbReference>
<dbReference type="PROSITE" id="PS00250">
    <property type="entry name" value="TGF_BETA_1"/>
    <property type="match status" value="1"/>
</dbReference>
<dbReference type="InterPro" id="IPR001111">
    <property type="entry name" value="TGF-b_propeptide"/>
</dbReference>
<comment type="similarity">
    <text evidence="2 10">Belongs to the TGF-beta family.</text>
</comment>
<keyword evidence="6 12" id="KW-0732">Signal</keyword>
<evidence type="ECO:0000256" key="1">
    <source>
        <dbReference type="ARBA" id="ARBA00004613"/>
    </source>
</evidence>
<feature type="region of interest" description="Disordered" evidence="11">
    <location>
        <begin position="213"/>
        <end position="245"/>
    </location>
</feature>
<dbReference type="Gene3D" id="2.60.120.970">
    <property type="match status" value="1"/>
</dbReference>
<dbReference type="PANTHER" id="PTHR11848">
    <property type="entry name" value="TGF-BETA FAMILY"/>
    <property type="match status" value="1"/>
</dbReference>
<dbReference type="Pfam" id="PF00019">
    <property type="entry name" value="TGF_beta"/>
    <property type="match status" value="1"/>
</dbReference>
<dbReference type="CDD" id="cd13759">
    <property type="entry name" value="TGF_beta_NODAL"/>
    <property type="match status" value="1"/>
</dbReference>
<sequence length="422" mass="47715">MTCLGLLALVLLLGAQGVDSKPHLKLNFERKAGPVGSVPGLKATSTEHGHKVAPHALRYPLYMMQLYRSFSRGSNASLPVKEHPGLQEADTVLSLVAKTCLQQEDRWTLFFDMTSIASNNEVRLAELRIRIPAFSHSKDVTVEIYHSHDRRCRDNETCHDQLFLGTFVSQPAVTTASSWKVFNITRMLKYWLNQGPTFSNGEYTRALDVQGDDLEDRPDATSSIISPGSRVQDLPSPDSSAPVQHSTTDRVMLVVFSKDRPRATPYRAPTLIKTVETSKYVTAGNDEEDSGSRRHRRTKKDRHRLQMTHQPARTSEGGKPLCRKVDMFVDFEQIGWGSWIVYPKRYNAYRCEGLCPIPVDETFSPTNHAYMQSLLKMYHPNRVECPSCVPVKMSPLSMLYYENGEVVLRHHEDMVVEECGCN</sequence>
<reference evidence="14" key="1">
    <citation type="journal article" date="2022" name="bioRxiv">
        <title>Sequencing and chromosome-scale assembly of the giantPleurodeles waltlgenome.</title>
        <authorList>
            <person name="Brown T."/>
            <person name="Elewa A."/>
            <person name="Iarovenko S."/>
            <person name="Subramanian E."/>
            <person name="Araus A.J."/>
            <person name="Petzold A."/>
            <person name="Susuki M."/>
            <person name="Suzuki K.-i.T."/>
            <person name="Hayashi T."/>
            <person name="Toyoda A."/>
            <person name="Oliveira C."/>
            <person name="Osipova E."/>
            <person name="Leigh N.D."/>
            <person name="Simon A."/>
            <person name="Yun M.H."/>
        </authorList>
    </citation>
    <scope>NUCLEOTIDE SEQUENCE</scope>
    <source>
        <strain evidence="14">20211129_DDA</strain>
        <tissue evidence="14">Liver</tissue>
    </source>
</reference>
<keyword evidence="15" id="KW-1185">Reference proteome</keyword>
<dbReference type="Gene3D" id="2.10.90.10">
    <property type="entry name" value="Cystine-knot cytokines"/>
    <property type="match status" value="1"/>
</dbReference>
<dbReference type="Proteomes" id="UP001066276">
    <property type="component" value="Chromosome 11"/>
</dbReference>
<evidence type="ECO:0000256" key="7">
    <source>
        <dbReference type="ARBA" id="ARBA00023030"/>
    </source>
</evidence>
<gene>
    <name evidence="14" type="ORF">NDU88_001637</name>
</gene>
<dbReference type="AlphaFoldDB" id="A0AAV7LDD7"/>
<keyword evidence="4" id="KW-0964">Secreted</keyword>
<keyword evidence="3" id="KW-0217">Developmental protein</keyword>
<accession>A0AAV7LDD7</accession>
<evidence type="ECO:0000256" key="12">
    <source>
        <dbReference type="SAM" id="SignalP"/>
    </source>
</evidence>
<dbReference type="FunFam" id="2.10.90.10:FF:000026">
    <property type="entry name" value="Nodal homolog 3-A"/>
    <property type="match status" value="1"/>
</dbReference>
<feature type="chain" id="PRO_5043316766" description="TGF-beta family profile domain-containing protein" evidence="12">
    <location>
        <begin position="21"/>
        <end position="422"/>
    </location>
</feature>
<dbReference type="GO" id="GO:0005125">
    <property type="term" value="F:cytokine activity"/>
    <property type="evidence" value="ECO:0007669"/>
    <property type="project" value="TreeGrafter"/>
</dbReference>
<evidence type="ECO:0000256" key="11">
    <source>
        <dbReference type="SAM" id="MobiDB-lite"/>
    </source>
</evidence>
<dbReference type="GO" id="GO:0007369">
    <property type="term" value="P:gastrulation"/>
    <property type="evidence" value="ECO:0007669"/>
    <property type="project" value="UniProtKB-ARBA"/>
</dbReference>
<keyword evidence="8" id="KW-1015">Disulfide bond</keyword>
<evidence type="ECO:0000313" key="14">
    <source>
        <dbReference type="EMBL" id="KAJ1088480.1"/>
    </source>
</evidence>
<comment type="subcellular location">
    <subcellularLocation>
        <location evidence="1">Secreted</location>
    </subcellularLocation>
</comment>